<feature type="compositionally biased region" description="Basic residues" evidence="1">
    <location>
        <begin position="132"/>
        <end position="146"/>
    </location>
</feature>
<feature type="region of interest" description="Disordered" evidence="1">
    <location>
        <begin position="84"/>
        <end position="146"/>
    </location>
</feature>
<accession>A0ABR1T0Y7</accession>
<organism evidence="2 3">
    <name type="scientific">Apiospora marii</name>
    <dbReference type="NCBI Taxonomy" id="335849"/>
    <lineage>
        <taxon>Eukaryota</taxon>
        <taxon>Fungi</taxon>
        <taxon>Dikarya</taxon>
        <taxon>Ascomycota</taxon>
        <taxon>Pezizomycotina</taxon>
        <taxon>Sordariomycetes</taxon>
        <taxon>Xylariomycetidae</taxon>
        <taxon>Amphisphaeriales</taxon>
        <taxon>Apiosporaceae</taxon>
        <taxon>Apiospora</taxon>
    </lineage>
</organism>
<keyword evidence="3" id="KW-1185">Reference proteome</keyword>
<dbReference type="Proteomes" id="UP001396898">
    <property type="component" value="Unassembled WGS sequence"/>
</dbReference>
<reference evidence="2 3" key="1">
    <citation type="submission" date="2023-01" db="EMBL/GenBank/DDBJ databases">
        <title>Analysis of 21 Apiospora genomes using comparative genomics revels a genus with tremendous synthesis potential of carbohydrate active enzymes and secondary metabolites.</title>
        <authorList>
            <person name="Sorensen T."/>
        </authorList>
    </citation>
    <scope>NUCLEOTIDE SEQUENCE [LARGE SCALE GENOMIC DNA]</scope>
    <source>
        <strain evidence="2 3">CBS 20057</strain>
    </source>
</reference>
<evidence type="ECO:0000256" key="1">
    <source>
        <dbReference type="SAM" id="MobiDB-lite"/>
    </source>
</evidence>
<gene>
    <name evidence="2" type="ORF">PG991_000026</name>
</gene>
<proteinExistence type="predicted"/>
<protein>
    <submittedName>
        <fullName evidence="2">Zinc finger domain-containing protein</fullName>
    </submittedName>
</protein>
<dbReference type="EMBL" id="JAQQWI010000001">
    <property type="protein sequence ID" value="KAK8040238.1"/>
    <property type="molecule type" value="Genomic_DNA"/>
</dbReference>
<comment type="caution">
    <text evidence="2">The sequence shown here is derived from an EMBL/GenBank/DDBJ whole genome shotgun (WGS) entry which is preliminary data.</text>
</comment>
<evidence type="ECO:0000313" key="3">
    <source>
        <dbReference type="Proteomes" id="UP001396898"/>
    </source>
</evidence>
<sequence length="306" mass="33603">MADQQEKQEKKGPRGLIGAILANKRKREAAEDAHLDAILSRPVVRTVPADRTFSTGSHRRLEGRASTVEQAVSLIHRYRDEQPGGVRFASSHRGPACPRASSQGQAHLCAPSSSPPPPPSESMDGDKEEPARKKRKRSNRGNKKRHCGWCGEPGHEVLDCAGPPAEDGYIHACPVHNTSAHTGAECRKSEGWDLGQRWDYQVVQRRHLPPLAYERTWERIAWEYLTKPGVDTASIKADALPLTAGFSKTIDKAKFYAYDYAKGNTEGQLGCQDRISTVGAFLSWADTCFAPIRVGARTIEVSGAPD</sequence>
<name>A0ABR1T0Y7_9PEZI</name>
<evidence type="ECO:0000313" key="2">
    <source>
        <dbReference type="EMBL" id="KAK8040238.1"/>
    </source>
</evidence>